<dbReference type="CDD" id="cd06224">
    <property type="entry name" value="REM"/>
    <property type="match status" value="1"/>
</dbReference>
<dbReference type="PROSITE" id="PS50009">
    <property type="entry name" value="RASGEF_CAT"/>
    <property type="match status" value="1"/>
</dbReference>
<sequence>MDEPLSELCIQPTPSPALLQRIHTHDPRRRPDRKFPTPTTTPVESPERKRHNAMIDGGQSSFERPRMRDKGYMSKPTAQSHANRGQQFTVGGVSGGMIYLRPVIRPAHELQQQQFVLPPNTPPNSAEERDNKGWQQDHVDVGDRRVRKQLPPTPPPKTPPRTRSGEQDEYDTFIKSSPPMPRTRNNRAHSYSTINDNCPSFKPPDLGGFRMKVDQVDGPSGERMRPRTAGHPKPFQTLDVQIPHYNLGSPHFSPNGTPFLYGASSLHIPSIQGELGTASTVSHYADVRWLWPGADPTSLLASAIPSPIPSPSIISSPTSDVQIPLMSLSSFMPSTPRRRIDPDIYDDLSFPPSSEDPLIVRYDSRQEISAAIPARIISQITSAKFVDYHLLSDFFLTFRLFMSPSDLVAYLITRLRWAFNRDDDTGRVVRVRTFVAIRHWLLNYFADDFVPSFPLREQFVRALNELSNDIRSEANPSDMKIIRELKRCWRRTCALYWDSSISLEMSIDQDIVAGGPPGIRRERSHSTLLRPRTAAPRLESLLPDHSSGTDAFIRQVVEAPAGSRDGREKTQRFTSRPSSNSSSDQVKTPSLPCFAPERASITGRYTPTAQPAQFFLKPKSTRTLTPVSTTNTDELARKLRPSPHKRSGSFSDALRDTRQPLPLPKSLARSTHLLMAFPYAGSLVRGNLFPPTQAYVEVMAPSTPVAELSNFGALTTLNSSNNGTMGRRNLQKTQHEQYHNNKNANSPGMKKFLGSVRRALSGKVGGNFTNGTMNLPSMGYRNPHQRSPGTNSPQNSSVARFITVNAQEGNRRMSGDSRAARIDLLGAGVVEAFERAMQEEVTLEETQWEQGDFENSDTDIQENSAQLNEVMDGQVDEMIEVGSNVSQDGSASPDITDTAPSKSTKRQRSMYDDEQSHRSFVPLQVRKPQGSEQGEGIKQPQAKPSSTEMDSAIFSGNSRLPRRSKSFSFESFQKNPYLSQIAGVDNMSLHSARSFSLKRLNSGRSQYSVGMDDISEIFGNARSSGSRRRLDLQPSRMLRRRPGGDLRAAATLGDMDMPRPRSTGSVDTATFSTADTFGISVYHRPASTIATSRAESPHQQFLAGVISLGAVAQGGISLPRPSRTLRRHTVARSLGLDPRLSFEVGVQKLRDLPDTESDDGGIEVALMKLEGTYQKKKSSENSPTEDKITSRHLAQDPHESRDSSMITAEEHVSECAFGLDGNDEEDHQKRMKRRQKQVFDQTSSKNVPSEEIGLVTQQVDINSVGIAMTIEGLEEAGHLLEQGLVTNTSHYYERGASNQPLTAIDGAEQSHNSTPILHRTLLPHPSSNDIALRSIDLGLEKHLIKSKEYPRDDTSELSSEMSFQRVSPGNFVSSTFPPIQPGTIIAELGIPSHPLRHTPSPAPNIKSTMSLNSAQATKVAQDPVVPRPQAGAFQQMDSSGNVSSNKPEDSRNATLETTIQPSSIHLPFILAYDSELLAKQFTLIEKDALMEVDWKELVELRWSQTSSNVRDWVEFLNSKDIRGVEVVIARFNLMCKWARSEIVMTKDVHERAKTIVKLIHVAAHARRLQNFATMYQITIALLTADVARLRKTWSIISAADMSTFKEMEALVQPVRNFHNLRTEMDKVTGESGCIPFVGIFTHDLILNAQRALFIATSPTTESLVNFERHRTTAAIVKRLLRLIEASHKYDFKAVDGVCERCLWIASLSDEEIRDLSKALQ</sequence>
<organism evidence="6 7">
    <name type="scientific">Morchella conica CCBAS932</name>
    <dbReference type="NCBI Taxonomy" id="1392247"/>
    <lineage>
        <taxon>Eukaryota</taxon>
        <taxon>Fungi</taxon>
        <taxon>Dikarya</taxon>
        <taxon>Ascomycota</taxon>
        <taxon>Pezizomycotina</taxon>
        <taxon>Pezizomycetes</taxon>
        <taxon>Pezizales</taxon>
        <taxon>Morchellaceae</taxon>
        <taxon>Morchella</taxon>
    </lineage>
</organism>
<dbReference type="Pfam" id="PF00617">
    <property type="entry name" value="RasGEF"/>
    <property type="match status" value="1"/>
</dbReference>
<dbReference type="PROSITE" id="PS50212">
    <property type="entry name" value="RASGEF_NTER"/>
    <property type="match status" value="1"/>
</dbReference>
<dbReference type="Pfam" id="PF00618">
    <property type="entry name" value="RasGEF_N"/>
    <property type="match status" value="1"/>
</dbReference>
<proteinExistence type="predicted"/>
<evidence type="ECO:0000313" key="6">
    <source>
        <dbReference type="EMBL" id="RPB10987.1"/>
    </source>
</evidence>
<feature type="region of interest" description="Disordered" evidence="3">
    <location>
        <begin position="116"/>
        <end position="207"/>
    </location>
</feature>
<dbReference type="InterPro" id="IPR036964">
    <property type="entry name" value="RASGEF_cat_dom_sf"/>
</dbReference>
<dbReference type="InParanoid" id="A0A3N4KKA4"/>
<feature type="compositionally biased region" description="Polar residues" evidence="3">
    <location>
        <begin position="188"/>
        <end position="198"/>
    </location>
</feature>
<dbReference type="InterPro" id="IPR001895">
    <property type="entry name" value="RASGEF_cat_dom"/>
</dbReference>
<evidence type="ECO:0000256" key="3">
    <source>
        <dbReference type="SAM" id="MobiDB-lite"/>
    </source>
</evidence>
<dbReference type="OrthoDB" id="10254377at2759"/>
<name>A0A3N4KKA4_9PEZI</name>
<reference evidence="6 7" key="1">
    <citation type="journal article" date="2018" name="Nat. Ecol. Evol.">
        <title>Pezizomycetes genomes reveal the molecular basis of ectomycorrhizal truffle lifestyle.</title>
        <authorList>
            <person name="Murat C."/>
            <person name="Payen T."/>
            <person name="Noel B."/>
            <person name="Kuo A."/>
            <person name="Morin E."/>
            <person name="Chen J."/>
            <person name="Kohler A."/>
            <person name="Krizsan K."/>
            <person name="Balestrini R."/>
            <person name="Da Silva C."/>
            <person name="Montanini B."/>
            <person name="Hainaut M."/>
            <person name="Levati E."/>
            <person name="Barry K.W."/>
            <person name="Belfiori B."/>
            <person name="Cichocki N."/>
            <person name="Clum A."/>
            <person name="Dockter R.B."/>
            <person name="Fauchery L."/>
            <person name="Guy J."/>
            <person name="Iotti M."/>
            <person name="Le Tacon F."/>
            <person name="Lindquist E.A."/>
            <person name="Lipzen A."/>
            <person name="Malagnac F."/>
            <person name="Mello A."/>
            <person name="Molinier V."/>
            <person name="Miyauchi S."/>
            <person name="Poulain J."/>
            <person name="Riccioni C."/>
            <person name="Rubini A."/>
            <person name="Sitrit Y."/>
            <person name="Splivallo R."/>
            <person name="Traeger S."/>
            <person name="Wang M."/>
            <person name="Zifcakova L."/>
            <person name="Wipf D."/>
            <person name="Zambonelli A."/>
            <person name="Paolocci F."/>
            <person name="Nowrousian M."/>
            <person name="Ottonello S."/>
            <person name="Baldrian P."/>
            <person name="Spatafora J.W."/>
            <person name="Henrissat B."/>
            <person name="Nagy L.G."/>
            <person name="Aury J.M."/>
            <person name="Wincker P."/>
            <person name="Grigoriev I.V."/>
            <person name="Bonfante P."/>
            <person name="Martin F.M."/>
        </authorList>
    </citation>
    <scope>NUCLEOTIDE SEQUENCE [LARGE SCALE GENOMIC DNA]</scope>
    <source>
        <strain evidence="6 7">CCBAS932</strain>
    </source>
</reference>
<dbReference type="InterPro" id="IPR023578">
    <property type="entry name" value="Ras_GEF_dom_sf"/>
</dbReference>
<feature type="compositionally biased region" description="Polar residues" evidence="3">
    <location>
        <begin position="621"/>
        <end position="633"/>
    </location>
</feature>
<dbReference type="InterPro" id="IPR008937">
    <property type="entry name" value="Ras-like_GEF"/>
</dbReference>
<keyword evidence="1 2" id="KW-0344">Guanine-nucleotide releasing factor</keyword>
<evidence type="ECO:0000259" key="4">
    <source>
        <dbReference type="PROSITE" id="PS50009"/>
    </source>
</evidence>
<dbReference type="PANTHER" id="PTHR23113:SF363">
    <property type="entry name" value="PROTEIN SON OF SEVENLESS"/>
    <property type="match status" value="1"/>
</dbReference>
<dbReference type="EMBL" id="ML119139">
    <property type="protein sequence ID" value="RPB10987.1"/>
    <property type="molecule type" value="Genomic_DNA"/>
</dbReference>
<dbReference type="GO" id="GO:0005085">
    <property type="term" value="F:guanyl-nucleotide exchange factor activity"/>
    <property type="evidence" value="ECO:0007669"/>
    <property type="project" value="UniProtKB-KW"/>
</dbReference>
<feature type="region of interest" description="Disordered" evidence="3">
    <location>
        <begin position="1173"/>
        <end position="1245"/>
    </location>
</feature>
<dbReference type="SUPFAM" id="SSF48366">
    <property type="entry name" value="Ras GEF"/>
    <property type="match status" value="1"/>
</dbReference>
<evidence type="ECO:0000259" key="5">
    <source>
        <dbReference type="PROSITE" id="PS50212"/>
    </source>
</evidence>
<dbReference type="GO" id="GO:0005886">
    <property type="term" value="C:plasma membrane"/>
    <property type="evidence" value="ECO:0007669"/>
    <property type="project" value="TreeGrafter"/>
</dbReference>
<keyword evidence="7" id="KW-1185">Reference proteome</keyword>
<feature type="compositionally biased region" description="Basic and acidic residues" evidence="3">
    <location>
        <begin position="126"/>
        <end position="144"/>
    </location>
</feature>
<dbReference type="FunCoup" id="A0A3N4KKA4">
    <property type="interactions" value="177"/>
</dbReference>
<dbReference type="Gene3D" id="1.20.870.10">
    <property type="entry name" value="Son of sevenless (SoS) protein Chain: S domain 1"/>
    <property type="match status" value="1"/>
</dbReference>
<accession>A0A3N4KKA4</accession>
<dbReference type="SMART" id="SM00147">
    <property type="entry name" value="RasGEF"/>
    <property type="match status" value="1"/>
</dbReference>
<feature type="domain" description="Ras-GEF" evidence="4">
    <location>
        <begin position="1473"/>
        <end position="1716"/>
    </location>
</feature>
<dbReference type="GO" id="GO:0007265">
    <property type="term" value="P:Ras protein signal transduction"/>
    <property type="evidence" value="ECO:0007669"/>
    <property type="project" value="TreeGrafter"/>
</dbReference>
<feature type="region of interest" description="Disordered" evidence="3">
    <location>
        <begin position="558"/>
        <end position="593"/>
    </location>
</feature>
<feature type="compositionally biased region" description="Polar residues" evidence="3">
    <location>
        <begin position="942"/>
        <end position="951"/>
    </location>
</feature>
<feature type="region of interest" description="Disordered" evidence="3">
    <location>
        <begin position="884"/>
        <end position="951"/>
    </location>
</feature>
<feature type="compositionally biased region" description="Basic and acidic residues" evidence="3">
    <location>
        <begin position="1184"/>
        <end position="1213"/>
    </location>
</feature>
<evidence type="ECO:0000256" key="2">
    <source>
        <dbReference type="PROSITE-ProRule" id="PRU00168"/>
    </source>
</evidence>
<feature type="domain" description="N-terminal Ras-GEF" evidence="5">
    <location>
        <begin position="364"/>
        <end position="486"/>
    </location>
</feature>
<feature type="compositionally biased region" description="Polar residues" evidence="3">
    <location>
        <begin position="1435"/>
        <end position="1445"/>
    </location>
</feature>
<dbReference type="SMART" id="SM00229">
    <property type="entry name" value="RasGEFN"/>
    <property type="match status" value="1"/>
</dbReference>
<dbReference type="InterPro" id="IPR000651">
    <property type="entry name" value="Ras-like_Gua-exchang_fac_N"/>
</dbReference>
<dbReference type="PANTHER" id="PTHR23113">
    <property type="entry name" value="GUANINE NUCLEOTIDE EXCHANGE FACTOR"/>
    <property type="match status" value="1"/>
</dbReference>
<dbReference type="STRING" id="1392247.A0A3N4KKA4"/>
<gene>
    <name evidence="6" type="ORF">P167DRAFT_239564</name>
</gene>
<dbReference type="Gene3D" id="1.10.840.10">
    <property type="entry name" value="Ras guanine-nucleotide exchange factors catalytic domain"/>
    <property type="match status" value="1"/>
</dbReference>
<protein>
    <submittedName>
        <fullName evidence="6">Ras GEF</fullName>
    </submittedName>
</protein>
<feature type="region of interest" description="Disordered" evidence="3">
    <location>
        <begin position="618"/>
        <end position="663"/>
    </location>
</feature>
<evidence type="ECO:0000313" key="7">
    <source>
        <dbReference type="Proteomes" id="UP000277580"/>
    </source>
</evidence>
<feature type="compositionally biased region" description="Polar residues" evidence="3">
    <location>
        <begin position="884"/>
        <end position="902"/>
    </location>
</feature>
<evidence type="ECO:0000256" key="1">
    <source>
        <dbReference type="ARBA" id="ARBA00022658"/>
    </source>
</evidence>
<feature type="region of interest" description="Disordered" evidence="3">
    <location>
        <begin position="1431"/>
        <end position="1453"/>
    </location>
</feature>
<feature type="compositionally biased region" description="Basic and acidic residues" evidence="3">
    <location>
        <begin position="63"/>
        <end position="72"/>
    </location>
</feature>
<feature type="compositionally biased region" description="Polar residues" evidence="3">
    <location>
        <begin position="76"/>
        <end position="89"/>
    </location>
</feature>
<feature type="compositionally biased region" description="Basic residues" evidence="3">
    <location>
        <begin position="638"/>
        <end position="647"/>
    </location>
</feature>
<dbReference type="Proteomes" id="UP000277580">
    <property type="component" value="Unassembled WGS sequence"/>
</dbReference>
<feature type="region of interest" description="Disordered" evidence="3">
    <location>
        <begin position="1"/>
        <end position="89"/>
    </location>
</feature>